<evidence type="ECO:0000256" key="6">
    <source>
        <dbReference type="SAM" id="Phobius"/>
    </source>
</evidence>
<keyword evidence="5 6" id="KW-0472">Membrane</keyword>
<dbReference type="InterPro" id="IPR044890">
    <property type="entry name" value="TMEM14_sf"/>
</dbReference>
<dbReference type="InterPro" id="IPR005349">
    <property type="entry name" value="TMEM14"/>
</dbReference>
<feature type="transmembrane region" description="Helical" evidence="6">
    <location>
        <begin position="6"/>
        <end position="25"/>
    </location>
</feature>
<dbReference type="EMBL" id="HBJA01149493">
    <property type="protein sequence ID" value="CAE0840633.1"/>
    <property type="molecule type" value="Transcribed_RNA"/>
</dbReference>
<dbReference type="AlphaFoldDB" id="A0A7S4GLN7"/>
<dbReference type="Pfam" id="PF03647">
    <property type="entry name" value="Tmemb_14"/>
    <property type="match status" value="1"/>
</dbReference>
<dbReference type="Gene3D" id="1.10.10.1740">
    <property type="entry name" value="Transmembrane protein 14-like"/>
    <property type="match status" value="1"/>
</dbReference>
<reference evidence="7" key="1">
    <citation type="submission" date="2021-01" db="EMBL/GenBank/DDBJ databases">
        <authorList>
            <person name="Corre E."/>
            <person name="Pelletier E."/>
            <person name="Niang G."/>
            <person name="Scheremetjew M."/>
            <person name="Finn R."/>
            <person name="Kale V."/>
            <person name="Holt S."/>
            <person name="Cochrane G."/>
            <person name="Meng A."/>
            <person name="Brown T."/>
            <person name="Cohen L."/>
        </authorList>
    </citation>
    <scope>NUCLEOTIDE SEQUENCE</scope>
    <source>
        <strain evidence="7">CCMP1594</strain>
    </source>
</reference>
<evidence type="ECO:0008006" key="8">
    <source>
        <dbReference type="Google" id="ProtNLM"/>
    </source>
</evidence>
<dbReference type="PANTHER" id="PTHR12668">
    <property type="entry name" value="TRANSMEMBRANE PROTEIN 14, 15"/>
    <property type="match status" value="1"/>
</dbReference>
<feature type="transmembrane region" description="Helical" evidence="6">
    <location>
        <begin position="82"/>
        <end position="101"/>
    </location>
</feature>
<sequence>MSSGSSHLNYTLGGILGAGGLFAFVKTGSMPSLIAGLGLGGVFVGAGVITPSEPFKGHLLALTASLTTVAAMGKRYMSTKKIMPAGVVLGLGVVGALYNGIKTKREYELL</sequence>
<gene>
    <name evidence="7" type="ORF">EGYM00163_LOCUS51422</name>
</gene>
<evidence type="ECO:0000256" key="2">
    <source>
        <dbReference type="ARBA" id="ARBA00007590"/>
    </source>
</evidence>
<protein>
    <recommendedName>
        <fullName evidence="8">Transmembrane protein 14C</fullName>
    </recommendedName>
</protein>
<keyword evidence="3 6" id="KW-0812">Transmembrane</keyword>
<evidence type="ECO:0000256" key="4">
    <source>
        <dbReference type="ARBA" id="ARBA00022989"/>
    </source>
</evidence>
<dbReference type="GO" id="GO:0016020">
    <property type="term" value="C:membrane"/>
    <property type="evidence" value="ECO:0007669"/>
    <property type="project" value="UniProtKB-SubCell"/>
</dbReference>
<organism evidence="7">
    <name type="scientific">Eutreptiella gymnastica</name>
    <dbReference type="NCBI Taxonomy" id="73025"/>
    <lineage>
        <taxon>Eukaryota</taxon>
        <taxon>Discoba</taxon>
        <taxon>Euglenozoa</taxon>
        <taxon>Euglenida</taxon>
        <taxon>Spirocuta</taxon>
        <taxon>Euglenophyceae</taxon>
        <taxon>Eutreptiales</taxon>
        <taxon>Eutreptiaceae</taxon>
        <taxon>Eutreptiella</taxon>
    </lineage>
</organism>
<evidence type="ECO:0000313" key="7">
    <source>
        <dbReference type="EMBL" id="CAE0840633.1"/>
    </source>
</evidence>
<evidence type="ECO:0000256" key="3">
    <source>
        <dbReference type="ARBA" id="ARBA00022692"/>
    </source>
</evidence>
<comment type="similarity">
    <text evidence="2">Belongs to the TMEM14 family.</text>
</comment>
<accession>A0A7S4GLN7</accession>
<proteinExistence type="inferred from homology"/>
<dbReference type="PANTHER" id="PTHR12668:SF53">
    <property type="entry name" value="TMEM14 PROTEIN HOMOLOG YJR085C"/>
    <property type="match status" value="1"/>
</dbReference>
<name>A0A7S4GLN7_9EUGL</name>
<comment type="subcellular location">
    <subcellularLocation>
        <location evidence="1">Membrane</location>
    </subcellularLocation>
</comment>
<keyword evidence="4 6" id="KW-1133">Transmembrane helix</keyword>
<evidence type="ECO:0000256" key="1">
    <source>
        <dbReference type="ARBA" id="ARBA00004370"/>
    </source>
</evidence>
<feature type="transmembrane region" description="Helical" evidence="6">
    <location>
        <begin position="32"/>
        <end position="49"/>
    </location>
</feature>
<evidence type="ECO:0000256" key="5">
    <source>
        <dbReference type="ARBA" id="ARBA00023136"/>
    </source>
</evidence>